<comment type="similarity">
    <text evidence="3">Belongs to the LAMTOR5 family.</text>
</comment>
<comment type="subcellular location">
    <subcellularLocation>
        <location evidence="2">Cytoplasm</location>
    </subcellularLocation>
    <subcellularLocation>
        <location evidence="1">Lysosome</location>
    </subcellularLocation>
</comment>
<evidence type="ECO:0000256" key="3">
    <source>
        <dbReference type="ARBA" id="ARBA00007795"/>
    </source>
</evidence>
<dbReference type="Gene3D" id="3.30.450.30">
    <property type="entry name" value="Dynein light chain 2a, cytoplasmic"/>
    <property type="match status" value="1"/>
</dbReference>
<dbReference type="GO" id="GO:1904263">
    <property type="term" value="P:positive regulation of TORC1 signaling"/>
    <property type="evidence" value="ECO:0007669"/>
    <property type="project" value="TreeGrafter"/>
</dbReference>
<gene>
    <name evidence="7" type="ORF">DEA37_0012724</name>
</gene>
<keyword evidence="4" id="KW-0963">Cytoplasm</keyword>
<sequence length="92" mass="9808">MEKPLSEHLMSVHSQPDVTAVQCIDRDGLCLASCGPTNELVCGLLSSVYKHAQWIGNDSDSPVVVIEQDSGSIVLCDADGVLTAVHKSKKTE</sequence>
<name>A0A5J4P2X7_9TREM</name>
<evidence type="ECO:0000313" key="7">
    <source>
        <dbReference type="EMBL" id="KAA3681668.1"/>
    </source>
</evidence>
<reference evidence="7 8" key="1">
    <citation type="journal article" date="2019" name="Gigascience">
        <title>Whole-genome sequence of the oriental lung fluke Paragonimus westermani.</title>
        <authorList>
            <person name="Oey H."/>
            <person name="Zakrzewski M."/>
            <person name="Narain K."/>
            <person name="Devi K.R."/>
            <person name="Agatsuma T."/>
            <person name="Nawaratna S."/>
            <person name="Gobert G.N."/>
            <person name="Jones M.K."/>
            <person name="Ragan M.A."/>
            <person name="McManus D.P."/>
            <person name="Krause L."/>
        </authorList>
    </citation>
    <scope>NUCLEOTIDE SEQUENCE [LARGE SCALE GENOMIC DNA]</scope>
    <source>
        <strain evidence="7 8">IND2009</strain>
    </source>
</reference>
<proteinExistence type="inferred from homology"/>
<organism evidence="7 8">
    <name type="scientific">Paragonimus westermani</name>
    <dbReference type="NCBI Taxonomy" id="34504"/>
    <lineage>
        <taxon>Eukaryota</taxon>
        <taxon>Metazoa</taxon>
        <taxon>Spiralia</taxon>
        <taxon>Lophotrochozoa</taxon>
        <taxon>Platyhelminthes</taxon>
        <taxon>Trematoda</taxon>
        <taxon>Digenea</taxon>
        <taxon>Plagiorchiida</taxon>
        <taxon>Troglotremata</taxon>
        <taxon>Troglotrematidae</taxon>
        <taxon>Paragonimus</taxon>
    </lineage>
</organism>
<dbReference type="InterPro" id="IPR024135">
    <property type="entry name" value="LAMTOR5"/>
</dbReference>
<keyword evidence="5" id="KW-0458">Lysosome</keyword>
<dbReference type="GO" id="GO:0043066">
    <property type="term" value="P:negative regulation of apoptotic process"/>
    <property type="evidence" value="ECO:0007669"/>
    <property type="project" value="InterPro"/>
</dbReference>
<dbReference type="GO" id="GO:0005085">
    <property type="term" value="F:guanyl-nucleotide exchange factor activity"/>
    <property type="evidence" value="ECO:0007669"/>
    <property type="project" value="TreeGrafter"/>
</dbReference>
<dbReference type="PANTHER" id="PTHR13342:SF2">
    <property type="entry name" value="RAGULATOR COMPLEX PROTEIN LAMTOR5"/>
    <property type="match status" value="1"/>
</dbReference>
<protein>
    <recommendedName>
        <fullName evidence="6">Late endosomal/lysosomal adaptor and MAPK and MTOR activator 5</fullName>
    </recommendedName>
</protein>
<dbReference type="Pfam" id="PF16672">
    <property type="entry name" value="LAMTOR5"/>
    <property type="match status" value="1"/>
</dbReference>
<comment type="caution">
    <text evidence="7">The sequence shown here is derived from an EMBL/GenBank/DDBJ whole genome shotgun (WGS) entry which is preliminary data.</text>
</comment>
<dbReference type="SUPFAM" id="SSF103196">
    <property type="entry name" value="Roadblock/LC7 domain"/>
    <property type="match status" value="1"/>
</dbReference>
<evidence type="ECO:0000256" key="4">
    <source>
        <dbReference type="ARBA" id="ARBA00022490"/>
    </source>
</evidence>
<evidence type="ECO:0000313" key="8">
    <source>
        <dbReference type="Proteomes" id="UP000324629"/>
    </source>
</evidence>
<dbReference type="AlphaFoldDB" id="A0A5J4P2X7"/>
<evidence type="ECO:0000256" key="2">
    <source>
        <dbReference type="ARBA" id="ARBA00004496"/>
    </source>
</evidence>
<evidence type="ECO:0000256" key="1">
    <source>
        <dbReference type="ARBA" id="ARBA00004371"/>
    </source>
</evidence>
<keyword evidence="8" id="KW-1185">Reference proteome</keyword>
<dbReference type="GO" id="GO:0071986">
    <property type="term" value="C:Ragulator complex"/>
    <property type="evidence" value="ECO:0007669"/>
    <property type="project" value="InterPro"/>
</dbReference>
<dbReference type="GO" id="GO:0005764">
    <property type="term" value="C:lysosome"/>
    <property type="evidence" value="ECO:0007669"/>
    <property type="project" value="UniProtKB-SubCell"/>
</dbReference>
<evidence type="ECO:0000256" key="6">
    <source>
        <dbReference type="ARBA" id="ARBA00032692"/>
    </source>
</evidence>
<dbReference type="PANTHER" id="PTHR13342">
    <property type="entry name" value="RAGULATOR COMPLEX PROTEIN LAMTOR5"/>
    <property type="match status" value="1"/>
</dbReference>
<accession>A0A5J4P2X7</accession>
<dbReference type="GO" id="GO:0071230">
    <property type="term" value="P:cellular response to amino acid stimulus"/>
    <property type="evidence" value="ECO:0007669"/>
    <property type="project" value="TreeGrafter"/>
</dbReference>
<evidence type="ECO:0000256" key="5">
    <source>
        <dbReference type="ARBA" id="ARBA00023228"/>
    </source>
</evidence>
<dbReference type="Proteomes" id="UP000324629">
    <property type="component" value="Unassembled WGS sequence"/>
</dbReference>
<dbReference type="EMBL" id="QNGE01000152">
    <property type="protein sequence ID" value="KAA3681668.1"/>
    <property type="molecule type" value="Genomic_DNA"/>
</dbReference>